<protein>
    <submittedName>
        <fullName evidence="9">(African queen) hypothetical protein</fullName>
    </submittedName>
</protein>
<evidence type="ECO:0000256" key="5">
    <source>
        <dbReference type="PROSITE-ProRule" id="PRU00059"/>
    </source>
</evidence>
<comment type="similarity">
    <text evidence="2">Belongs to the band 7/mec-2 family.</text>
</comment>
<dbReference type="GO" id="GO:0005886">
    <property type="term" value="C:plasma membrane"/>
    <property type="evidence" value="ECO:0007669"/>
    <property type="project" value="InterPro"/>
</dbReference>
<dbReference type="PROSITE" id="PS01180">
    <property type="entry name" value="CUB"/>
    <property type="match status" value="1"/>
</dbReference>
<proteinExistence type="inferred from homology"/>
<dbReference type="OrthoDB" id="2105077at2759"/>
<dbReference type="Proteomes" id="UP000789524">
    <property type="component" value="Unassembled WGS sequence"/>
</dbReference>
<dbReference type="SMART" id="SM00244">
    <property type="entry name" value="PHB"/>
    <property type="match status" value="1"/>
</dbReference>
<dbReference type="CDD" id="cd03403">
    <property type="entry name" value="SPFH_stomatin"/>
    <property type="match status" value="1"/>
</dbReference>
<evidence type="ECO:0000256" key="6">
    <source>
        <dbReference type="SAM" id="Phobius"/>
    </source>
</evidence>
<dbReference type="Gene3D" id="3.30.479.30">
    <property type="entry name" value="Band 7 domain"/>
    <property type="match status" value="1"/>
</dbReference>
<dbReference type="FunFam" id="3.30.479.30:FF:000002">
    <property type="entry name" value="band 7 protein AGAP004871"/>
    <property type="match status" value="1"/>
</dbReference>
<dbReference type="Pfam" id="PF01145">
    <property type="entry name" value="Band_7"/>
    <property type="match status" value="1"/>
</dbReference>
<dbReference type="InterPro" id="IPR035914">
    <property type="entry name" value="Sperma_CUB_dom_sf"/>
</dbReference>
<keyword evidence="6" id="KW-1133">Transmembrane helix</keyword>
<evidence type="ECO:0000313" key="9">
    <source>
        <dbReference type="EMBL" id="CAG9558517.1"/>
    </source>
</evidence>
<keyword evidence="4 5" id="KW-1015">Disulfide bond</keyword>
<feature type="domain" description="CUB" evidence="8">
    <location>
        <begin position="59"/>
        <end position="177"/>
    </location>
</feature>
<name>A0A8J2MFD3_9NEOP</name>
<evidence type="ECO:0000256" key="4">
    <source>
        <dbReference type="ARBA" id="ARBA00023157"/>
    </source>
</evidence>
<dbReference type="PROSITE" id="PS01270">
    <property type="entry name" value="BAND_7"/>
    <property type="match status" value="1"/>
</dbReference>
<dbReference type="InterPro" id="IPR018080">
    <property type="entry name" value="Band_7/stomatin-like_CS"/>
</dbReference>
<evidence type="ECO:0000256" key="1">
    <source>
        <dbReference type="ARBA" id="ARBA00004370"/>
    </source>
</evidence>
<dbReference type="InterPro" id="IPR000859">
    <property type="entry name" value="CUB_dom"/>
</dbReference>
<reference evidence="9" key="1">
    <citation type="submission" date="2021-09" db="EMBL/GenBank/DDBJ databases">
        <authorList>
            <person name="Martin H S."/>
        </authorList>
    </citation>
    <scope>NUCLEOTIDE SEQUENCE</scope>
</reference>
<dbReference type="EMBL" id="CAKASE010000043">
    <property type="protein sequence ID" value="CAG9558517.1"/>
    <property type="molecule type" value="Genomic_DNA"/>
</dbReference>
<keyword evidence="6" id="KW-0812">Transmembrane</keyword>
<dbReference type="PANTHER" id="PTHR10264">
    <property type="entry name" value="BAND 7 PROTEIN-RELATED"/>
    <property type="match status" value="1"/>
</dbReference>
<evidence type="ECO:0000256" key="2">
    <source>
        <dbReference type="ARBA" id="ARBA00008164"/>
    </source>
</evidence>
<dbReference type="InterPro" id="IPR001107">
    <property type="entry name" value="Band_7"/>
</dbReference>
<dbReference type="Gene3D" id="6.10.250.2090">
    <property type="match status" value="1"/>
</dbReference>
<dbReference type="InterPro" id="IPR058698">
    <property type="entry name" value="CUB_metazoa"/>
</dbReference>
<evidence type="ECO:0000256" key="7">
    <source>
        <dbReference type="SAM" id="SignalP"/>
    </source>
</evidence>
<keyword evidence="7" id="KW-0732">Signal</keyword>
<evidence type="ECO:0000259" key="8">
    <source>
        <dbReference type="PROSITE" id="PS01180"/>
    </source>
</evidence>
<dbReference type="SUPFAM" id="SSF117892">
    <property type="entry name" value="Band 7/SPFH domain"/>
    <property type="match status" value="1"/>
</dbReference>
<comment type="subcellular location">
    <subcellularLocation>
        <location evidence="1">Membrane</location>
    </subcellularLocation>
</comment>
<gene>
    <name evidence="9" type="ORF">DCHRY22_LOCUS606</name>
</gene>
<dbReference type="AlphaFoldDB" id="A0A8J2MFD3"/>
<organism evidence="9 10">
    <name type="scientific">Danaus chrysippus</name>
    <name type="common">African queen</name>
    <dbReference type="NCBI Taxonomy" id="151541"/>
    <lineage>
        <taxon>Eukaryota</taxon>
        <taxon>Metazoa</taxon>
        <taxon>Ecdysozoa</taxon>
        <taxon>Arthropoda</taxon>
        <taxon>Hexapoda</taxon>
        <taxon>Insecta</taxon>
        <taxon>Pterygota</taxon>
        <taxon>Neoptera</taxon>
        <taxon>Endopterygota</taxon>
        <taxon>Lepidoptera</taxon>
        <taxon>Glossata</taxon>
        <taxon>Ditrysia</taxon>
        <taxon>Papilionoidea</taxon>
        <taxon>Nymphalidae</taxon>
        <taxon>Danainae</taxon>
        <taxon>Danaini</taxon>
        <taxon>Danaina</taxon>
        <taxon>Danaus</taxon>
        <taxon>Anosia</taxon>
    </lineage>
</organism>
<feature type="signal peptide" evidence="7">
    <location>
        <begin position="1"/>
        <end position="23"/>
    </location>
</feature>
<dbReference type="Gene3D" id="2.60.120.290">
    <property type="entry name" value="Spermadhesin, CUB domain"/>
    <property type="match status" value="1"/>
</dbReference>
<keyword evidence="10" id="KW-1185">Reference proteome</keyword>
<dbReference type="Pfam" id="PF26080">
    <property type="entry name" value="CUB_animal"/>
    <property type="match status" value="1"/>
</dbReference>
<dbReference type="SUPFAM" id="SSF49854">
    <property type="entry name" value="Spermadhesin, CUB domain"/>
    <property type="match status" value="1"/>
</dbReference>
<accession>A0A8J2MFD3</accession>
<comment type="caution">
    <text evidence="5">Lacks conserved residue(s) required for the propagation of feature annotation.</text>
</comment>
<dbReference type="InterPro" id="IPR036013">
    <property type="entry name" value="Band_7/SPFH_dom_sf"/>
</dbReference>
<sequence length="655" mass="71329">MTLILSLFTVVTFPNGGCTGASGDNGTCMTARECSSRGGSANGYCANGFGLCCVFMTSCGSTTSENGTYFINSGYPSWYDGTGSCELTVIKSHPDVCQIRLDFDRFTISGPERMNNVCNQDQFIVSGGNPIPAICGFNQGNHMYIDAGIGTTNPVKLTFVTSGNSFERIWKVKVTQIPCSTIYKADVGCLQYFTGVSGQIRSFNYDPASGLQLSNQDYGICIRMERNFCGIQYTACLDSANNRSRAFTLGGNSNNPVNSMIGSGAGPNNCANDWLLIPCASNVGRVAPAQALCTDRICGGTFSADLSMQSSSVLSTVKPFRLWFHTDNVEAPVDIDNRGFCLNYVQQPCTNNLPGSKLAPFDRDGRLPSATLARYSDSTTMVIAESTTNDDTDSESKTCGKILVVLSWILVIVTMPFSLFICFKVVQEYERAVIFRLGRLLSGGAKGPGIFFILPCIDSYARVDLRTRTYDVPPQEVLTKDSVTVSVDAVVYYRVHNATISIANVENAHHSTRLLAQTTLRNTMGTRPLHEILSERETISGNMQISLDEATEAWGIKVERVEIKDVRLPVQLQRAMAAEAEAAREARAKVIAAEGEQKASRALREASEVIGDSPAALQLRYLQTLNTISAEKNSTIVFPLPIDLLTYFIKAKEEY</sequence>
<feature type="transmembrane region" description="Helical" evidence="6">
    <location>
        <begin position="402"/>
        <end position="426"/>
    </location>
</feature>
<feature type="disulfide bond" evidence="5">
    <location>
        <begin position="118"/>
        <end position="135"/>
    </location>
</feature>
<dbReference type="InterPro" id="IPR001972">
    <property type="entry name" value="Stomatin_HflK_fam"/>
</dbReference>
<keyword evidence="3 6" id="KW-0472">Membrane</keyword>
<dbReference type="InterPro" id="IPR043202">
    <property type="entry name" value="Band-7_stomatin-like"/>
</dbReference>
<comment type="caution">
    <text evidence="9">The sequence shown here is derived from an EMBL/GenBank/DDBJ whole genome shotgun (WGS) entry which is preliminary data.</text>
</comment>
<evidence type="ECO:0000256" key="3">
    <source>
        <dbReference type="ARBA" id="ARBA00023136"/>
    </source>
</evidence>
<dbReference type="PANTHER" id="PTHR10264:SF127">
    <property type="entry name" value="PODOCIN"/>
    <property type="match status" value="1"/>
</dbReference>
<evidence type="ECO:0000313" key="10">
    <source>
        <dbReference type="Proteomes" id="UP000789524"/>
    </source>
</evidence>
<dbReference type="PRINTS" id="PR00721">
    <property type="entry name" value="STOMATIN"/>
</dbReference>
<feature type="chain" id="PRO_5035307057" evidence="7">
    <location>
        <begin position="24"/>
        <end position="655"/>
    </location>
</feature>